<evidence type="ECO:0000256" key="4">
    <source>
        <dbReference type="ARBA" id="ARBA00023136"/>
    </source>
</evidence>
<dbReference type="GO" id="GO:0012505">
    <property type="term" value="C:endomembrane system"/>
    <property type="evidence" value="ECO:0007669"/>
    <property type="project" value="UniProtKB-SubCell"/>
</dbReference>
<comment type="subcellular location">
    <subcellularLocation>
        <location evidence="1">Endomembrane system</location>
        <topology evidence="1">Multi-pass membrane protein</topology>
    </subcellularLocation>
</comment>
<feature type="domain" description="DUF202" evidence="6">
    <location>
        <begin position="9"/>
        <end position="74"/>
    </location>
</feature>
<keyword evidence="2 5" id="KW-0812">Transmembrane</keyword>
<evidence type="ECO:0000256" key="1">
    <source>
        <dbReference type="ARBA" id="ARBA00004127"/>
    </source>
</evidence>
<dbReference type="EMBL" id="BJNG01000017">
    <property type="protein sequence ID" value="GEC20106.1"/>
    <property type="molecule type" value="Genomic_DNA"/>
</dbReference>
<keyword evidence="8" id="KW-1185">Reference proteome</keyword>
<feature type="transmembrane region" description="Helical" evidence="5">
    <location>
        <begin position="48"/>
        <end position="67"/>
    </location>
</feature>
<dbReference type="RefSeq" id="WP_141278635.1">
    <property type="nucleotide sequence ID" value="NZ_BAAARZ010000008.1"/>
</dbReference>
<dbReference type="InterPro" id="IPR003807">
    <property type="entry name" value="DUF202"/>
</dbReference>
<name>A0A4Y3WRX1_9PSEU</name>
<evidence type="ECO:0000313" key="8">
    <source>
        <dbReference type="Proteomes" id="UP000320338"/>
    </source>
</evidence>
<dbReference type="AlphaFoldDB" id="A0A4Y3WRX1"/>
<reference evidence="7 8" key="1">
    <citation type="submission" date="2019-06" db="EMBL/GenBank/DDBJ databases">
        <title>Whole genome shotgun sequence of Pseudonocardia hydrocarbonoxydans NBRC 14498.</title>
        <authorList>
            <person name="Hosoyama A."/>
            <person name="Uohara A."/>
            <person name="Ohji S."/>
            <person name="Ichikawa N."/>
        </authorList>
    </citation>
    <scope>NUCLEOTIDE SEQUENCE [LARGE SCALE GENOMIC DNA]</scope>
    <source>
        <strain evidence="7 8">NBRC 14498</strain>
    </source>
</reference>
<evidence type="ECO:0000256" key="5">
    <source>
        <dbReference type="SAM" id="Phobius"/>
    </source>
</evidence>
<accession>A0A4Y3WRX1</accession>
<dbReference type="Proteomes" id="UP000320338">
    <property type="component" value="Unassembled WGS sequence"/>
</dbReference>
<sequence length="109" mass="10773">MTGPAAVHDPGAQAERTALAWQRTGLSAAAVGLLVVHAHPAGHPVPPWPGLVLLVAGAAVAAVLAPVRYRHIERVVRAGGAPLSRATVPGTALLVAVAVLGVAAVLALA</sequence>
<organism evidence="7 8">
    <name type="scientific">Pseudonocardia hydrocarbonoxydans</name>
    <dbReference type="NCBI Taxonomy" id="76726"/>
    <lineage>
        <taxon>Bacteria</taxon>
        <taxon>Bacillati</taxon>
        <taxon>Actinomycetota</taxon>
        <taxon>Actinomycetes</taxon>
        <taxon>Pseudonocardiales</taxon>
        <taxon>Pseudonocardiaceae</taxon>
        <taxon>Pseudonocardia</taxon>
    </lineage>
</organism>
<comment type="caution">
    <text evidence="7">The sequence shown here is derived from an EMBL/GenBank/DDBJ whole genome shotgun (WGS) entry which is preliminary data.</text>
</comment>
<evidence type="ECO:0000256" key="2">
    <source>
        <dbReference type="ARBA" id="ARBA00022692"/>
    </source>
</evidence>
<evidence type="ECO:0000256" key="3">
    <source>
        <dbReference type="ARBA" id="ARBA00022989"/>
    </source>
</evidence>
<protein>
    <recommendedName>
        <fullName evidence="6">DUF202 domain-containing protein</fullName>
    </recommendedName>
</protein>
<gene>
    <name evidence="7" type="ORF">PHY01_23890</name>
</gene>
<feature type="transmembrane region" description="Helical" evidence="5">
    <location>
        <begin position="88"/>
        <end position="108"/>
    </location>
</feature>
<proteinExistence type="predicted"/>
<evidence type="ECO:0000259" key="6">
    <source>
        <dbReference type="Pfam" id="PF02656"/>
    </source>
</evidence>
<evidence type="ECO:0000313" key="7">
    <source>
        <dbReference type="EMBL" id="GEC20106.1"/>
    </source>
</evidence>
<dbReference type="Pfam" id="PF02656">
    <property type="entry name" value="DUF202"/>
    <property type="match status" value="1"/>
</dbReference>
<keyword evidence="4 5" id="KW-0472">Membrane</keyword>
<keyword evidence="3 5" id="KW-1133">Transmembrane helix</keyword>